<gene>
    <name evidence="2" type="ORF">HT134_05145</name>
</gene>
<comment type="caution">
    <text evidence="2">The sequence shown here is derived from an EMBL/GenBank/DDBJ whole genome shotgun (WGS) entry which is preliminary data.</text>
</comment>
<dbReference type="EMBL" id="JABWGO010000001">
    <property type="protein sequence ID" value="NUW39520.1"/>
    <property type="molecule type" value="Genomic_DNA"/>
</dbReference>
<accession>A0A7Y6IKN8</accession>
<keyword evidence="1" id="KW-0732">Signal</keyword>
<reference evidence="2 3" key="1">
    <citation type="submission" date="2020-06" db="EMBL/GenBank/DDBJ databases">
        <authorList>
            <person name="Chanama M."/>
        </authorList>
    </citation>
    <scope>NUCLEOTIDE SEQUENCE [LARGE SCALE GENOMIC DNA]</scope>
    <source>
        <strain evidence="2 3">TBRC6557</strain>
    </source>
</reference>
<name>A0A7Y6IKN8_9ACTN</name>
<feature type="signal peptide" evidence="1">
    <location>
        <begin position="1"/>
        <end position="25"/>
    </location>
</feature>
<organism evidence="2 3">
    <name type="scientific">Nonomuraea rhodomycinica</name>
    <dbReference type="NCBI Taxonomy" id="1712872"/>
    <lineage>
        <taxon>Bacteria</taxon>
        <taxon>Bacillati</taxon>
        <taxon>Actinomycetota</taxon>
        <taxon>Actinomycetes</taxon>
        <taxon>Streptosporangiales</taxon>
        <taxon>Streptosporangiaceae</taxon>
        <taxon>Nonomuraea</taxon>
    </lineage>
</organism>
<evidence type="ECO:0000313" key="3">
    <source>
        <dbReference type="Proteomes" id="UP000546126"/>
    </source>
</evidence>
<dbReference type="Proteomes" id="UP000546126">
    <property type="component" value="Unassembled WGS sequence"/>
</dbReference>
<dbReference type="RefSeq" id="WP_175599049.1">
    <property type="nucleotide sequence ID" value="NZ_JABWGO010000001.1"/>
</dbReference>
<evidence type="ECO:0000256" key="1">
    <source>
        <dbReference type="SAM" id="SignalP"/>
    </source>
</evidence>
<dbReference type="AlphaFoldDB" id="A0A7Y6IKN8"/>
<sequence>MRLIPALLAASAGALLLTAPATATATTTATTEATTKAMTEPTAEELRAAPIADEAEVEVKLALLRYGNGLTVEFNDSRPSGDVGIVQTAPIGRAGLFARDRGDSFLETYLKITPASVAVPQRLVEAHGSEPLPAELQRRTVTTEPVEADGLATPAVPTMSGEVDCNKTYYPWYHWRDVGHPGMAPRDSYSSNYGGKYINADSWLHNCLPVGSPSHLAARHRLFYYSGALNKWVEQSDTLVRPGEEQHIEKGIANRYRRIIQSDTWDSHPDCTLCMYTREGRFHD</sequence>
<protein>
    <submittedName>
        <fullName evidence="2">Uncharacterized protein</fullName>
    </submittedName>
</protein>
<keyword evidence="3" id="KW-1185">Reference proteome</keyword>
<evidence type="ECO:0000313" key="2">
    <source>
        <dbReference type="EMBL" id="NUW39520.1"/>
    </source>
</evidence>
<feature type="chain" id="PRO_5030863941" evidence="1">
    <location>
        <begin position="26"/>
        <end position="284"/>
    </location>
</feature>
<proteinExistence type="predicted"/>